<organism evidence="7 8">
    <name type="scientific">Thermobispora bispora (strain ATCC 19993 / DSM 43833 / CBS 139.67 / JCM 10125 / KCTC 9307 / NBRC 14880 / R51)</name>
    <dbReference type="NCBI Taxonomy" id="469371"/>
    <lineage>
        <taxon>Bacteria</taxon>
        <taxon>Bacillati</taxon>
        <taxon>Actinomycetota</taxon>
        <taxon>Actinomycetes</taxon>
        <taxon>Streptosporangiales</taxon>
        <taxon>Streptosporangiaceae</taxon>
        <taxon>Thermobispora</taxon>
    </lineage>
</organism>
<dbReference type="AlphaFoldDB" id="D6Y8Z9"/>
<evidence type="ECO:0000256" key="2">
    <source>
        <dbReference type="ARBA" id="ARBA00023054"/>
    </source>
</evidence>
<evidence type="ECO:0000256" key="1">
    <source>
        <dbReference type="ARBA" id="ARBA00004196"/>
    </source>
</evidence>
<keyword evidence="8" id="KW-1185">Reference proteome</keyword>
<feature type="region of interest" description="Disordered" evidence="3">
    <location>
        <begin position="352"/>
        <end position="380"/>
    </location>
</feature>
<dbReference type="RefSeq" id="WP_013133494.1">
    <property type="nucleotide sequence ID" value="NC_014165.1"/>
</dbReference>
<keyword evidence="4" id="KW-0812">Transmembrane</keyword>
<comment type="subcellular location">
    <subcellularLocation>
        <location evidence="1">Cell envelope</location>
    </subcellularLocation>
</comment>
<feature type="domain" description="YknX-like beta-barrel" evidence="6">
    <location>
        <begin position="205"/>
        <end position="280"/>
    </location>
</feature>
<feature type="compositionally biased region" description="Gly residues" evidence="3">
    <location>
        <begin position="357"/>
        <end position="380"/>
    </location>
</feature>
<dbReference type="Pfam" id="PF25973">
    <property type="entry name" value="BSH_CzcB"/>
    <property type="match status" value="1"/>
</dbReference>
<feature type="transmembrane region" description="Helical" evidence="4">
    <location>
        <begin position="12"/>
        <end position="31"/>
    </location>
</feature>
<evidence type="ECO:0000256" key="4">
    <source>
        <dbReference type="SAM" id="Phobius"/>
    </source>
</evidence>
<dbReference type="Gene3D" id="2.40.30.170">
    <property type="match status" value="1"/>
</dbReference>
<dbReference type="InterPro" id="IPR058647">
    <property type="entry name" value="BSH_CzcB-like"/>
</dbReference>
<evidence type="ECO:0000259" key="6">
    <source>
        <dbReference type="Pfam" id="PF25990"/>
    </source>
</evidence>
<dbReference type="SUPFAM" id="SSF111369">
    <property type="entry name" value="HlyD-like secretion proteins"/>
    <property type="match status" value="1"/>
</dbReference>
<evidence type="ECO:0000256" key="3">
    <source>
        <dbReference type="SAM" id="MobiDB-lite"/>
    </source>
</evidence>
<gene>
    <name evidence="7" type="ordered locus">Tbis_3271</name>
</gene>
<dbReference type="KEGG" id="tbi:Tbis_3271"/>
<evidence type="ECO:0000313" key="8">
    <source>
        <dbReference type="Proteomes" id="UP000006640"/>
    </source>
</evidence>
<protein>
    <submittedName>
        <fullName evidence="7">Efflux transporter, RND family, MFP subunit</fullName>
    </submittedName>
</protein>
<dbReference type="eggNOG" id="COG0845">
    <property type="taxonomic scope" value="Bacteria"/>
</dbReference>
<feature type="region of interest" description="Disordered" evidence="3">
    <location>
        <begin position="167"/>
        <end position="194"/>
    </location>
</feature>
<keyword evidence="4" id="KW-0472">Membrane</keyword>
<dbReference type="Gene3D" id="2.40.50.100">
    <property type="match status" value="1"/>
</dbReference>
<dbReference type="Gene3D" id="2.40.420.20">
    <property type="match status" value="1"/>
</dbReference>
<feature type="domain" description="CzcB-like barrel-sandwich hybrid" evidence="5">
    <location>
        <begin position="74"/>
        <end position="161"/>
    </location>
</feature>
<dbReference type="EMBL" id="CP001874">
    <property type="protein sequence ID" value="ADG89961.1"/>
    <property type="molecule type" value="Genomic_DNA"/>
</dbReference>
<name>D6Y8Z9_THEBD</name>
<proteinExistence type="predicted"/>
<keyword evidence="4" id="KW-1133">Transmembrane helix</keyword>
<dbReference type="STRING" id="469371.Tbis_3271"/>
<dbReference type="Pfam" id="PF25990">
    <property type="entry name" value="Beta-barrel_YknX"/>
    <property type="match status" value="1"/>
</dbReference>
<dbReference type="InterPro" id="IPR058636">
    <property type="entry name" value="Beta-barrel_YknX"/>
</dbReference>
<dbReference type="InterPro" id="IPR050465">
    <property type="entry name" value="UPF0194_transport"/>
</dbReference>
<dbReference type="Proteomes" id="UP000006640">
    <property type="component" value="Chromosome"/>
</dbReference>
<accession>D6Y8Z9</accession>
<keyword evidence="2" id="KW-0175">Coiled coil</keyword>
<dbReference type="PANTHER" id="PTHR32347">
    <property type="entry name" value="EFFLUX SYSTEM COMPONENT YKNX-RELATED"/>
    <property type="match status" value="1"/>
</dbReference>
<reference evidence="7 8" key="1">
    <citation type="submission" date="2010-01" db="EMBL/GenBank/DDBJ databases">
        <title>The complete genome of Thermobispora bispora DSM 43833.</title>
        <authorList>
            <consortium name="US DOE Joint Genome Institute (JGI-PGF)"/>
            <person name="Lucas S."/>
            <person name="Copeland A."/>
            <person name="Lapidus A."/>
            <person name="Glavina del Rio T."/>
            <person name="Dalin E."/>
            <person name="Tice H."/>
            <person name="Bruce D."/>
            <person name="Goodwin L."/>
            <person name="Pitluck S."/>
            <person name="Kyrpides N."/>
            <person name="Mavromatis K."/>
            <person name="Ivanova N."/>
            <person name="Mikhailova N."/>
            <person name="Chertkov O."/>
            <person name="Brettin T."/>
            <person name="Detter J.C."/>
            <person name="Han C."/>
            <person name="Larimer F."/>
            <person name="Land M."/>
            <person name="Hauser L."/>
            <person name="Markowitz V."/>
            <person name="Cheng J.-F."/>
            <person name="Hugenholtz P."/>
            <person name="Woyke T."/>
            <person name="Wu D."/>
            <person name="Jando M."/>
            <person name="Schneider S."/>
            <person name="Klenk H.-P."/>
            <person name="Eisen J.A."/>
        </authorList>
    </citation>
    <scope>NUCLEOTIDE SEQUENCE [LARGE SCALE GENOMIC DNA]</scope>
    <source>
        <strain evidence="8">ATCC 19993 / DSM 43833 / CBS 139.67 / JCM 10125 / KCTC 9307 / NBRC 14880 / R51</strain>
    </source>
</reference>
<dbReference type="HOGENOM" id="CLU_018816_14_3_11"/>
<dbReference type="GO" id="GO:0030313">
    <property type="term" value="C:cell envelope"/>
    <property type="evidence" value="ECO:0007669"/>
    <property type="project" value="UniProtKB-SubCell"/>
</dbReference>
<sequence length="380" mass="37956">MKPSTKRRTLIVNGVLAVLLIAGIGGVVISLRGGSAAESTPPTARVTRGNVTATVSASGSVASARERSLGFGTTGTVEKIYVKAGDRVRKGQVLARLDDTAARESLEAAKASLEAAAAGDTSTAQGHAQYISARNAYRAAKRTLAGTVIKAPFAGIVTAVNGSEGGSASGGLSGAGGASTGSGGQQAGGASSGGGFIELADPNRLQIVGSFTESDVTKIKKGQRATVTFAALPGVTATGKVTLIDPQPQTSNNVVRYAVTISLTDVPSEVRLGQTASVQVVVGEAENMLTVPTSAIRTAGGQSTVTVIENGSRVVRRVEVGLRGDSTTEIRSGLLEGELVVRFQAANQANDSSFPRFGGGPMGGGPGGGGPAGRLGGGLR</sequence>
<evidence type="ECO:0000259" key="5">
    <source>
        <dbReference type="Pfam" id="PF25973"/>
    </source>
</evidence>
<dbReference type="OrthoDB" id="4932908at2"/>
<evidence type="ECO:0000313" key="7">
    <source>
        <dbReference type="EMBL" id="ADG89961.1"/>
    </source>
</evidence>